<comment type="caution">
    <text evidence="1">The sequence shown here is derived from an EMBL/GenBank/DDBJ whole genome shotgun (WGS) entry which is preliminary data.</text>
</comment>
<dbReference type="Proteomes" id="UP000070687">
    <property type="component" value="Unassembled WGS sequence"/>
</dbReference>
<organism evidence="1 2">
    <name type="scientific">Gardnerella vaginalis</name>
    <dbReference type="NCBI Taxonomy" id="2702"/>
    <lineage>
        <taxon>Bacteria</taxon>
        <taxon>Bacillati</taxon>
        <taxon>Actinomycetota</taxon>
        <taxon>Actinomycetes</taxon>
        <taxon>Bifidobacteriales</taxon>
        <taxon>Bifidobacteriaceae</taxon>
        <taxon>Gardnerella</taxon>
    </lineage>
</organism>
<gene>
    <name evidence="1" type="ORF">HMPREF3208_01085</name>
</gene>
<reference evidence="1 2" key="1">
    <citation type="submission" date="2016-01" db="EMBL/GenBank/DDBJ databases">
        <authorList>
            <person name="Oliw E.H."/>
        </authorList>
    </citation>
    <scope>NUCLEOTIDE SEQUENCE [LARGE SCALE GENOMIC DNA]</scope>
    <source>
        <strain evidence="1 2">PSS_7772B</strain>
    </source>
</reference>
<evidence type="ECO:0000313" key="2">
    <source>
        <dbReference type="Proteomes" id="UP000070687"/>
    </source>
</evidence>
<sequence>MFPLDIVHGLDYSKASYEKMKPRFCGDLHEKIKNNIEKGLY</sequence>
<name>A0A133NSQ6_GARVA</name>
<evidence type="ECO:0000313" key="1">
    <source>
        <dbReference type="EMBL" id="KXA19324.1"/>
    </source>
</evidence>
<proteinExistence type="predicted"/>
<dbReference type="PATRIC" id="fig|2702.100.peg.1075"/>
<protein>
    <submittedName>
        <fullName evidence="1">Uncharacterized protein</fullName>
    </submittedName>
</protein>
<accession>A0A133NSQ6</accession>
<dbReference type="EMBL" id="LRQB01000071">
    <property type="protein sequence ID" value="KXA19324.1"/>
    <property type="molecule type" value="Genomic_DNA"/>
</dbReference>
<dbReference type="AlphaFoldDB" id="A0A133NSQ6"/>